<evidence type="ECO:0000256" key="1">
    <source>
        <dbReference type="SAM" id="MobiDB-lite"/>
    </source>
</evidence>
<reference evidence="2 3" key="1">
    <citation type="submission" date="2024-06" db="EMBL/GenBank/DDBJ databases">
        <authorList>
            <person name="Kraege A."/>
            <person name="Thomma B."/>
        </authorList>
    </citation>
    <scope>NUCLEOTIDE SEQUENCE [LARGE SCALE GENOMIC DNA]</scope>
</reference>
<evidence type="ECO:0000313" key="2">
    <source>
        <dbReference type="EMBL" id="CAL5229010.1"/>
    </source>
</evidence>
<sequence length="232" mass="25409">MLRHERQVQDENAGVVTERYLEGKRSHGTPLAKPADSDGRQRGLASSRKALGDVSKNSSLHTQLKGQQTTARRALGDITNATPHHQSQRPVLVKPAGQAEAVAGVIHESAGTRDLAEVYAEEGTESCAGMTWRQQEQLREKQQDAEIAARVLAFTSAPFRIPLPHSRRSSAAQMQGQGATTDQHSQPGSPVQKLDLNMLQPEQFLLQMPALDWTFGGVFPVSISEDEDRCQQ</sequence>
<feature type="compositionally biased region" description="Polar residues" evidence="1">
    <location>
        <begin position="55"/>
        <end position="70"/>
    </location>
</feature>
<gene>
    <name evidence="2" type="primary">g12253</name>
    <name evidence="2" type="ORF">VP750_LOCUS10916</name>
</gene>
<proteinExistence type="predicted"/>
<protein>
    <submittedName>
        <fullName evidence="2">G12253 protein</fullName>
    </submittedName>
</protein>
<feature type="region of interest" description="Disordered" evidence="1">
    <location>
        <begin position="1"/>
        <end position="70"/>
    </location>
</feature>
<dbReference type="Proteomes" id="UP001497392">
    <property type="component" value="Unassembled WGS sequence"/>
</dbReference>
<feature type="region of interest" description="Disordered" evidence="1">
    <location>
        <begin position="162"/>
        <end position="192"/>
    </location>
</feature>
<keyword evidence="3" id="KW-1185">Reference proteome</keyword>
<organism evidence="2 3">
    <name type="scientific">Coccomyxa viridis</name>
    <dbReference type="NCBI Taxonomy" id="1274662"/>
    <lineage>
        <taxon>Eukaryota</taxon>
        <taxon>Viridiplantae</taxon>
        <taxon>Chlorophyta</taxon>
        <taxon>core chlorophytes</taxon>
        <taxon>Trebouxiophyceae</taxon>
        <taxon>Trebouxiophyceae incertae sedis</taxon>
        <taxon>Coccomyxaceae</taxon>
        <taxon>Coccomyxa</taxon>
    </lineage>
</organism>
<name>A0ABP1G9W0_9CHLO</name>
<evidence type="ECO:0000313" key="3">
    <source>
        <dbReference type="Proteomes" id="UP001497392"/>
    </source>
</evidence>
<feature type="compositionally biased region" description="Polar residues" evidence="1">
    <location>
        <begin position="169"/>
        <end position="189"/>
    </location>
</feature>
<dbReference type="EMBL" id="CAXHTA020000019">
    <property type="protein sequence ID" value="CAL5229010.1"/>
    <property type="molecule type" value="Genomic_DNA"/>
</dbReference>
<comment type="caution">
    <text evidence="2">The sequence shown here is derived from an EMBL/GenBank/DDBJ whole genome shotgun (WGS) entry which is preliminary data.</text>
</comment>
<accession>A0ABP1G9W0</accession>